<organism evidence="3 4">
    <name type="scientific">Streptosporangium carneum</name>
    <dbReference type="NCBI Taxonomy" id="47481"/>
    <lineage>
        <taxon>Bacteria</taxon>
        <taxon>Bacillati</taxon>
        <taxon>Actinomycetota</taxon>
        <taxon>Actinomycetes</taxon>
        <taxon>Streptosporangiales</taxon>
        <taxon>Streptosporangiaceae</taxon>
        <taxon>Streptosporangium</taxon>
    </lineage>
</organism>
<gene>
    <name evidence="3" type="ORF">GCM10017600_27960</name>
</gene>
<dbReference type="AlphaFoldDB" id="A0A9W6HZT1"/>
<evidence type="ECO:0000313" key="3">
    <source>
        <dbReference type="EMBL" id="GLK09390.1"/>
    </source>
</evidence>
<keyword evidence="2" id="KW-0732">Signal</keyword>
<feature type="compositionally biased region" description="Low complexity" evidence="1">
    <location>
        <begin position="27"/>
        <end position="40"/>
    </location>
</feature>
<evidence type="ECO:0000256" key="1">
    <source>
        <dbReference type="SAM" id="MobiDB-lite"/>
    </source>
</evidence>
<evidence type="ECO:0000256" key="2">
    <source>
        <dbReference type="SAM" id="SignalP"/>
    </source>
</evidence>
<feature type="region of interest" description="Disordered" evidence="1">
    <location>
        <begin position="27"/>
        <end position="69"/>
    </location>
</feature>
<name>A0A9W6HZT1_9ACTN</name>
<accession>A0A9W6HZT1</accession>
<reference evidence="3" key="2">
    <citation type="submission" date="2023-01" db="EMBL/GenBank/DDBJ databases">
        <authorList>
            <person name="Sun Q."/>
            <person name="Evtushenko L."/>
        </authorList>
    </citation>
    <scope>NUCLEOTIDE SEQUENCE</scope>
    <source>
        <strain evidence="3">VKM Ac-2007</strain>
    </source>
</reference>
<reference evidence="3" key="1">
    <citation type="journal article" date="2014" name="Int. J. Syst. Evol. Microbiol.">
        <title>Complete genome sequence of Corynebacterium casei LMG S-19264T (=DSM 44701T), isolated from a smear-ripened cheese.</title>
        <authorList>
            <consortium name="US DOE Joint Genome Institute (JGI-PGF)"/>
            <person name="Walter F."/>
            <person name="Albersmeier A."/>
            <person name="Kalinowski J."/>
            <person name="Ruckert C."/>
        </authorList>
    </citation>
    <scope>NUCLEOTIDE SEQUENCE</scope>
    <source>
        <strain evidence="3">VKM Ac-2007</strain>
    </source>
</reference>
<keyword evidence="4" id="KW-1185">Reference proteome</keyword>
<dbReference type="RefSeq" id="WP_271217851.1">
    <property type="nucleotide sequence ID" value="NZ_BAAAVD010000045.1"/>
</dbReference>
<dbReference type="Proteomes" id="UP001143474">
    <property type="component" value="Unassembled WGS sequence"/>
</dbReference>
<comment type="caution">
    <text evidence="3">The sequence shown here is derived from an EMBL/GenBank/DDBJ whole genome shotgun (WGS) entry which is preliminary data.</text>
</comment>
<dbReference type="EMBL" id="BSEV01000005">
    <property type="protein sequence ID" value="GLK09390.1"/>
    <property type="molecule type" value="Genomic_DNA"/>
</dbReference>
<feature type="chain" id="PRO_5040955159" evidence="2">
    <location>
        <begin position="30"/>
        <end position="69"/>
    </location>
</feature>
<evidence type="ECO:0000313" key="4">
    <source>
        <dbReference type="Proteomes" id="UP001143474"/>
    </source>
</evidence>
<protein>
    <submittedName>
        <fullName evidence="3">Uncharacterized protein</fullName>
    </submittedName>
</protein>
<proteinExistence type="predicted"/>
<feature type="signal peptide" evidence="2">
    <location>
        <begin position="1"/>
        <end position="29"/>
    </location>
</feature>
<sequence>MKIKSMLTGIGAALVLAAGLAGFAGTAAAEPKPVKPSASPAPVPAEDRPTAKSTAGPEEPVVVRPAYTG</sequence>